<dbReference type="Proteomes" id="UP001447188">
    <property type="component" value="Unassembled WGS sequence"/>
</dbReference>
<dbReference type="InterPro" id="IPR053000">
    <property type="entry name" value="WSS1-like_metalloprotease"/>
</dbReference>
<proteinExistence type="predicted"/>
<keyword evidence="3" id="KW-0862">Zinc</keyword>
<evidence type="ECO:0000259" key="7">
    <source>
        <dbReference type="PROSITE" id="PS51397"/>
    </source>
</evidence>
<organism evidence="8 9">
    <name type="scientific">Discina gigas</name>
    <dbReference type="NCBI Taxonomy" id="1032678"/>
    <lineage>
        <taxon>Eukaryota</taxon>
        <taxon>Fungi</taxon>
        <taxon>Dikarya</taxon>
        <taxon>Ascomycota</taxon>
        <taxon>Pezizomycotina</taxon>
        <taxon>Pezizomycetes</taxon>
        <taxon>Pezizales</taxon>
        <taxon>Discinaceae</taxon>
        <taxon>Discina</taxon>
    </lineage>
</organism>
<comment type="caution">
    <text evidence="8">The sequence shown here is derived from an EMBL/GenBank/DDBJ whole genome shotgun (WGS) entry which is preliminary data.</text>
</comment>
<evidence type="ECO:0000256" key="2">
    <source>
        <dbReference type="ARBA" id="ARBA00022771"/>
    </source>
</evidence>
<name>A0ABR3GQ66_9PEZI</name>
<gene>
    <name evidence="8" type="ORF">Q9L58_002992</name>
</gene>
<reference evidence="8 9" key="1">
    <citation type="submission" date="2024-02" db="EMBL/GenBank/DDBJ databases">
        <title>Discinaceae phylogenomics.</title>
        <authorList>
            <person name="Dirks A.C."/>
            <person name="James T.Y."/>
        </authorList>
    </citation>
    <scope>NUCLEOTIDE SEQUENCE [LARGE SCALE GENOMIC DNA]</scope>
    <source>
        <strain evidence="8 9">ACD0624</strain>
    </source>
</reference>
<keyword evidence="1" id="KW-0479">Metal-binding</keyword>
<dbReference type="SUPFAM" id="SSF90209">
    <property type="entry name" value="Ran binding protein zinc finger-like"/>
    <property type="match status" value="1"/>
</dbReference>
<keyword evidence="9" id="KW-1185">Reference proteome</keyword>
<dbReference type="SMART" id="SM00547">
    <property type="entry name" value="ZnF_RBZ"/>
    <property type="match status" value="2"/>
</dbReference>
<sequence length="447" mass="49407">MAQGQLIGSYVHMREKPREQHALFMLRKIASLVKPIMQQRGFKVGCLAEFWPDEKNLLAVGLNIGGGKKICIRLRQPYDHNVFLDIEDCIYTMLHELTHNVHGPHDEKFHRFLKELEDEYTAVRVAGYSGEGFYSNGTRLGVGRSHNPSMTDARRQALAAAEKRRALSTGSGQKLGGGAKNNVTTPNYQELREMAAAAALRRARISKTCGAESGVRDRGKMEADAEKAIMNGFRTQTEEDNANEQAILQAAIDLIAEGEREEEMQRRAWEERGGYVWIGDDDEPIPVPVSVAASTAQSAGSKHSRSASSEYSPASESKRSVPSNPPFLDTPPTYEEALGINPITWACDLCTLINPASNANCDACGVRRPEEDFEIVEVPRQQSRTTAQPIRPGGLKRSTSVGTKRRVRFGPDPVTSTKRMWNCHNCTTANDPGWWTCTACGIMKLSS</sequence>
<accession>A0ABR3GQ66</accession>
<dbReference type="PANTHER" id="PTHR46622:SF1">
    <property type="entry name" value="DNA-DEPENDENT METALLOPROTEASE WSS1"/>
    <property type="match status" value="1"/>
</dbReference>
<evidence type="ECO:0000256" key="3">
    <source>
        <dbReference type="ARBA" id="ARBA00022833"/>
    </source>
</evidence>
<protein>
    <recommendedName>
        <fullName evidence="10">WLM-domain-containing protein</fullName>
    </recommendedName>
</protein>
<dbReference type="InterPro" id="IPR001876">
    <property type="entry name" value="Znf_RanBP2"/>
</dbReference>
<feature type="region of interest" description="Disordered" evidence="5">
    <location>
        <begin position="292"/>
        <end position="333"/>
    </location>
</feature>
<feature type="compositionally biased region" description="Low complexity" evidence="5">
    <location>
        <begin position="298"/>
        <end position="315"/>
    </location>
</feature>
<evidence type="ECO:0000259" key="6">
    <source>
        <dbReference type="PROSITE" id="PS50199"/>
    </source>
</evidence>
<dbReference type="Pfam" id="PF08325">
    <property type="entry name" value="WLM"/>
    <property type="match status" value="1"/>
</dbReference>
<feature type="domain" description="RanBP2-type" evidence="6">
    <location>
        <begin position="337"/>
        <end position="370"/>
    </location>
</feature>
<feature type="domain" description="WLM" evidence="7">
    <location>
        <begin position="1"/>
        <end position="204"/>
    </location>
</feature>
<evidence type="ECO:0000313" key="8">
    <source>
        <dbReference type="EMBL" id="KAL0638055.1"/>
    </source>
</evidence>
<dbReference type="PROSITE" id="PS51397">
    <property type="entry name" value="WLM"/>
    <property type="match status" value="1"/>
</dbReference>
<evidence type="ECO:0000256" key="1">
    <source>
        <dbReference type="ARBA" id="ARBA00022723"/>
    </source>
</evidence>
<evidence type="ECO:0000313" key="9">
    <source>
        <dbReference type="Proteomes" id="UP001447188"/>
    </source>
</evidence>
<dbReference type="Gene3D" id="2.30.30.380">
    <property type="entry name" value="Zn-finger domain of Sec23/24"/>
    <property type="match status" value="1"/>
</dbReference>
<evidence type="ECO:0000256" key="5">
    <source>
        <dbReference type="SAM" id="MobiDB-lite"/>
    </source>
</evidence>
<dbReference type="PROSITE" id="PS50199">
    <property type="entry name" value="ZF_RANBP2_2"/>
    <property type="match status" value="1"/>
</dbReference>
<dbReference type="PROSITE" id="PS01358">
    <property type="entry name" value="ZF_RANBP2_1"/>
    <property type="match status" value="2"/>
</dbReference>
<dbReference type="InterPro" id="IPR013536">
    <property type="entry name" value="WLM_dom"/>
</dbReference>
<dbReference type="EMBL" id="JBBBZM010000027">
    <property type="protein sequence ID" value="KAL0638055.1"/>
    <property type="molecule type" value="Genomic_DNA"/>
</dbReference>
<evidence type="ECO:0008006" key="10">
    <source>
        <dbReference type="Google" id="ProtNLM"/>
    </source>
</evidence>
<dbReference type="PANTHER" id="PTHR46622">
    <property type="entry name" value="DNA-DEPENDENT METALLOPROTEASE WSS1"/>
    <property type="match status" value="1"/>
</dbReference>
<keyword evidence="2 4" id="KW-0863">Zinc-finger</keyword>
<feature type="region of interest" description="Disordered" evidence="5">
    <location>
        <begin position="379"/>
        <end position="399"/>
    </location>
</feature>
<evidence type="ECO:0000256" key="4">
    <source>
        <dbReference type="PROSITE-ProRule" id="PRU00322"/>
    </source>
</evidence>
<dbReference type="InterPro" id="IPR036443">
    <property type="entry name" value="Znf_RanBP2_sf"/>
</dbReference>